<reference evidence="3" key="1">
    <citation type="journal article" date="2019" name="Int. J. Syst. Evol. Microbiol.">
        <title>The Global Catalogue of Microorganisms (GCM) 10K type strain sequencing project: providing services to taxonomists for standard genome sequencing and annotation.</title>
        <authorList>
            <consortium name="The Broad Institute Genomics Platform"/>
            <consortium name="The Broad Institute Genome Sequencing Center for Infectious Disease"/>
            <person name="Wu L."/>
            <person name="Ma J."/>
        </authorList>
    </citation>
    <scope>NUCLEOTIDE SEQUENCE [LARGE SCALE GENOMIC DNA]</scope>
    <source>
        <strain evidence="3">CGMCC 4.7645</strain>
    </source>
</reference>
<evidence type="ECO:0000259" key="1">
    <source>
        <dbReference type="Pfam" id="PF21962"/>
    </source>
</evidence>
<comment type="caution">
    <text evidence="2">The sequence shown here is derived from an EMBL/GenBank/DDBJ whole genome shotgun (WGS) entry which is preliminary data.</text>
</comment>
<dbReference type="RefSeq" id="WP_378260520.1">
    <property type="nucleotide sequence ID" value="NZ_JBHUKR010000004.1"/>
</dbReference>
<feature type="domain" description="DUF6924" evidence="1">
    <location>
        <begin position="12"/>
        <end position="129"/>
    </location>
</feature>
<dbReference type="InterPro" id="IPR053832">
    <property type="entry name" value="DUF6924"/>
</dbReference>
<organism evidence="2 3">
    <name type="scientific">Amycolatopsis pigmentata</name>
    <dbReference type="NCBI Taxonomy" id="450801"/>
    <lineage>
        <taxon>Bacteria</taxon>
        <taxon>Bacillati</taxon>
        <taxon>Actinomycetota</taxon>
        <taxon>Actinomycetes</taxon>
        <taxon>Pseudonocardiales</taxon>
        <taxon>Pseudonocardiaceae</taxon>
        <taxon>Amycolatopsis</taxon>
    </lineage>
</organism>
<evidence type="ECO:0000313" key="3">
    <source>
        <dbReference type="Proteomes" id="UP001597417"/>
    </source>
</evidence>
<dbReference type="Proteomes" id="UP001597417">
    <property type="component" value="Unassembled WGS sequence"/>
</dbReference>
<sequence length="161" mass="18065">MTATRFPETDYSPLLRTDFTDDEAWQAILDEIGDDWMTVMADPGHQGLSVPELVALVPEGNRYPVLVVADEVTFSSAERSLLLIDVRQENGRTFRVVPDAIQSAVGNLSIDNETFDDYLDSVDESGVYRIHEKQRQALAALQSFGQPGRRYRSFPAPDRES</sequence>
<keyword evidence="3" id="KW-1185">Reference proteome</keyword>
<gene>
    <name evidence="2" type="ORF">ACFSXZ_01830</name>
</gene>
<dbReference type="Pfam" id="PF21962">
    <property type="entry name" value="DUF6924"/>
    <property type="match status" value="1"/>
</dbReference>
<protein>
    <submittedName>
        <fullName evidence="2">DUF6924 domain-containing protein</fullName>
    </submittedName>
</protein>
<accession>A0ABW5FJ88</accession>
<evidence type="ECO:0000313" key="2">
    <source>
        <dbReference type="EMBL" id="MFD2415058.1"/>
    </source>
</evidence>
<dbReference type="EMBL" id="JBHUKR010000004">
    <property type="protein sequence ID" value="MFD2415058.1"/>
    <property type="molecule type" value="Genomic_DNA"/>
</dbReference>
<proteinExistence type="predicted"/>
<name>A0ABW5FJ88_9PSEU</name>